<keyword evidence="6" id="KW-1185">Reference proteome</keyword>
<reference evidence="5 6" key="1">
    <citation type="submission" date="2018-03" db="EMBL/GenBank/DDBJ databases">
        <title>Marinobacter brunus sp. nov., a marine bacterium of Gamma-proteobacteria isolated from the surface seawater of the South China Sea.</title>
        <authorList>
            <person name="Cheng H."/>
            <person name="Wu Y.-H."/>
            <person name="Xamxidin M."/>
            <person name="Xu X.-W."/>
        </authorList>
    </citation>
    <scope>NUCLEOTIDE SEQUENCE [LARGE SCALE GENOMIC DNA]</scope>
    <source>
        <strain evidence="5 6">NH169-3</strain>
    </source>
</reference>
<dbReference type="SUPFAM" id="SSF53850">
    <property type="entry name" value="Periplasmic binding protein-like II"/>
    <property type="match status" value="1"/>
</dbReference>
<evidence type="ECO:0000313" key="5">
    <source>
        <dbReference type="EMBL" id="PSF13600.1"/>
    </source>
</evidence>
<evidence type="ECO:0000256" key="3">
    <source>
        <dbReference type="SAM" id="SignalP"/>
    </source>
</evidence>
<gene>
    <name evidence="5" type="ORF">C7H09_03080</name>
</gene>
<dbReference type="PANTHER" id="PTHR35936">
    <property type="entry name" value="MEMBRANE-BOUND LYTIC MUREIN TRANSGLYCOSYLASE F"/>
    <property type="match status" value="1"/>
</dbReference>
<dbReference type="PANTHER" id="PTHR35936:SF6">
    <property type="entry name" value="AMINO ACID ABC TRANSPORTER SUBSTRATE-BINDING PAAT FAMILY PROTEIN"/>
    <property type="match status" value="1"/>
</dbReference>
<dbReference type="AlphaFoldDB" id="A0A2T1KU26"/>
<evidence type="ECO:0000256" key="1">
    <source>
        <dbReference type="ARBA" id="ARBA00010333"/>
    </source>
</evidence>
<name>A0A2T1KU26_9GAMM</name>
<feature type="chain" id="PRO_5015463198" evidence="3">
    <location>
        <begin position="35"/>
        <end position="276"/>
    </location>
</feature>
<accession>A0A2T1KU26</accession>
<dbReference type="OrthoDB" id="8481721at2"/>
<dbReference type="InterPro" id="IPR001638">
    <property type="entry name" value="Solute-binding_3/MltF_N"/>
</dbReference>
<feature type="domain" description="Solute-binding protein family 3/N-terminal" evidence="4">
    <location>
        <begin position="47"/>
        <end position="112"/>
    </location>
</feature>
<feature type="signal peptide" evidence="3">
    <location>
        <begin position="1"/>
        <end position="34"/>
    </location>
</feature>
<dbReference type="RefSeq" id="WP_106761150.1">
    <property type="nucleotide sequence ID" value="NZ_PXNP01000009.1"/>
</dbReference>
<evidence type="ECO:0000256" key="2">
    <source>
        <dbReference type="ARBA" id="ARBA00022729"/>
    </source>
</evidence>
<comment type="caution">
    <text evidence="5">The sequence shown here is derived from an EMBL/GenBank/DDBJ whole genome shotgun (WGS) entry which is preliminary data.</text>
</comment>
<comment type="similarity">
    <text evidence="1">Belongs to the bacterial solute-binding protein 3 family.</text>
</comment>
<organism evidence="5 6">
    <name type="scientific">Marinobacter fuscus</name>
    <dbReference type="NCBI Taxonomy" id="2109942"/>
    <lineage>
        <taxon>Bacteria</taxon>
        <taxon>Pseudomonadati</taxon>
        <taxon>Pseudomonadota</taxon>
        <taxon>Gammaproteobacteria</taxon>
        <taxon>Pseudomonadales</taxon>
        <taxon>Marinobacteraceae</taxon>
        <taxon>Marinobacter</taxon>
    </lineage>
</organism>
<protein>
    <submittedName>
        <fullName evidence="5">Amino acid ABC transporter substrate-binding protein</fullName>
    </submittedName>
</protein>
<dbReference type="Proteomes" id="UP000239866">
    <property type="component" value="Unassembled WGS sequence"/>
</dbReference>
<dbReference type="Pfam" id="PF00497">
    <property type="entry name" value="SBP_bac_3"/>
    <property type="match status" value="1"/>
</dbReference>
<dbReference type="EMBL" id="PXNP01000009">
    <property type="protein sequence ID" value="PSF13600.1"/>
    <property type="molecule type" value="Genomic_DNA"/>
</dbReference>
<evidence type="ECO:0000259" key="4">
    <source>
        <dbReference type="Pfam" id="PF00497"/>
    </source>
</evidence>
<evidence type="ECO:0000313" key="6">
    <source>
        <dbReference type="Proteomes" id="UP000239866"/>
    </source>
</evidence>
<keyword evidence="2 3" id="KW-0732">Signal</keyword>
<dbReference type="Gene3D" id="3.40.190.10">
    <property type="entry name" value="Periplasmic binding protein-like II"/>
    <property type="match status" value="2"/>
</dbReference>
<sequence length="276" mass="31195">MISGPSFFFIPARRVARALFLALLCALISFTVSAADATSDDGKTLRVAYVEFPPITYRNSAGEPMGEMVGVLDKLAAEAGYRIEYLYLPVARAYLYLKNGTIDMMMGLTKVPAVQHDVLESWVNPVSMQLSAWYLDATEPIDHLDRLRNKTVILINGYTYGGLRNWLIAQPDIRVSEAPNHRSALDMLKLGRGDYLLDYRKPIRQVMADPGYNMIRESPIRTRHGAWLFSLANPRAALLREEFDDAYLRLAEKGEVAPVQRYPNTYVVPGFPLQYR</sequence>
<proteinExistence type="inferred from homology"/>